<dbReference type="RefSeq" id="WP_183466984.1">
    <property type="nucleotide sequence ID" value="NZ_JACHVU010000002.1"/>
</dbReference>
<gene>
    <name evidence="3" type="ORF">FHR72_001180</name>
</gene>
<dbReference type="InterPro" id="IPR036761">
    <property type="entry name" value="TTHA0802/YceI-like_sf"/>
</dbReference>
<dbReference type="AlphaFoldDB" id="A0A839Q1Y5"/>
<comment type="similarity">
    <text evidence="1">Belongs to the UPF0312 family.</text>
</comment>
<keyword evidence="4" id="KW-1185">Reference proteome</keyword>
<dbReference type="EMBL" id="JACHVU010000002">
    <property type="protein sequence ID" value="MBB2989717.1"/>
    <property type="molecule type" value="Genomic_DNA"/>
</dbReference>
<evidence type="ECO:0000259" key="2">
    <source>
        <dbReference type="SMART" id="SM00867"/>
    </source>
</evidence>
<name>A0A839Q1Y5_MYCIR</name>
<feature type="domain" description="Lipid/polyisoprenoid-binding YceI-like" evidence="2">
    <location>
        <begin position="5"/>
        <end position="179"/>
    </location>
</feature>
<comment type="caution">
    <text evidence="3">The sequence shown here is derived from an EMBL/GenBank/DDBJ whole genome shotgun (WGS) entry which is preliminary data.</text>
</comment>
<dbReference type="Gene3D" id="2.40.128.110">
    <property type="entry name" value="Lipid/polyisoprenoid-binding, YceI-like"/>
    <property type="match status" value="1"/>
</dbReference>
<reference evidence="3 4" key="1">
    <citation type="submission" date="2020-08" db="EMBL/GenBank/DDBJ databases">
        <title>The Agave Microbiome: Exploring the role of microbial communities in plant adaptations to desert environments.</title>
        <authorList>
            <person name="Partida-Martinez L.P."/>
        </authorList>
    </citation>
    <scope>NUCLEOTIDE SEQUENCE [LARGE SCALE GENOMIC DNA]</scope>
    <source>
        <strain evidence="3 4">AT2.18</strain>
    </source>
</reference>
<protein>
    <submittedName>
        <fullName evidence="3">Polyisoprenoid-binding protein YceI</fullName>
    </submittedName>
</protein>
<dbReference type="SUPFAM" id="SSF101874">
    <property type="entry name" value="YceI-like"/>
    <property type="match status" value="1"/>
</dbReference>
<dbReference type="Proteomes" id="UP000550501">
    <property type="component" value="Unassembled WGS sequence"/>
</dbReference>
<proteinExistence type="inferred from homology"/>
<dbReference type="InterPro" id="IPR007372">
    <property type="entry name" value="Lipid/polyisoprenoid-bd_YceI"/>
</dbReference>
<evidence type="ECO:0000256" key="1">
    <source>
        <dbReference type="ARBA" id="ARBA00008812"/>
    </source>
</evidence>
<sequence length="182" mass="19916">MADTEWDMDSSDGELLVETGVEGPAAKMGHRLTLSVPWRAAVRWRSGQPVAVELIADTGALEVLRGDGGVTGLSGPEKVLARSNALKSLNAKRFPRIVFRTDDVDHVEGGYRLGGTLEIHGTVRERVVDLRVQDLGELWRMSCDAPVRQSDFGVKPYSMMLGAMRVADEVHVSFTAQRAKDL</sequence>
<dbReference type="Pfam" id="PF04264">
    <property type="entry name" value="YceI"/>
    <property type="match status" value="1"/>
</dbReference>
<accession>A0A839Q1Y5</accession>
<evidence type="ECO:0000313" key="3">
    <source>
        <dbReference type="EMBL" id="MBB2989717.1"/>
    </source>
</evidence>
<evidence type="ECO:0000313" key="4">
    <source>
        <dbReference type="Proteomes" id="UP000550501"/>
    </source>
</evidence>
<dbReference type="SMART" id="SM00867">
    <property type="entry name" value="YceI"/>
    <property type="match status" value="1"/>
</dbReference>
<organism evidence="3 4">
    <name type="scientific">Mycolicibacterium iranicum</name>
    <name type="common">Mycobacterium iranicum</name>
    <dbReference type="NCBI Taxonomy" id="912594"/>
    <lineage>
        <taxon>Bacteria</taxon>
        <taxon>Bacillati</taxon>
        <taxon>Actinomycetota</taxon>
        <taxon>Actinomycetes</taxon>
        <taxon>Mycobacteriales</taxon>
        <taxon>Mycobacteriaceae</taxon>
        <taxon>Mycolicibacterium</taxon>
    </lineage>
</organism>